<evidence type="ECO:0000256" key="1">
    <source>
        <dbReference type="ARBA" id="ARBA00004323"/>
    </source>
</evidence>
<comment type="caution">
    <text evidence="6">The sequence shown here is derived from an EMBL/GenBank/DDBJ whole genome shotgun (WGS) entry which is preliminary data.</text>
</comment>
<dbReference type="EMBL" id="VOIH02000012">
    <property type="protein sequence ID" value="KAF3431538.1"/>
    <property type="molecule type" value="Genomic_DNA"/>
</dbReference>
<dbReference type="GO" id="GO:0016763">
    <property type="term" value="F:pentosyltransferase activity"/>
    <property type="evidence" value="ECO:0007669"/>
    <property type="project" value="UniProtKB-ARBA"/>
</dbReference>
<evidence type="ECO:0000259" key="5">
    <source>
        <dbReference type="Pfam" id="PF04577"/>
    </source>
</evidence>
<organism evidence="6 7">
    <name type="scientific">Rhamnella rubrinervis</name>
    <dbReference type="NCBI Taxonomy" id="2594499"/>
    <lineage>
        <taxon>Eukaryota</taxon>
        <taxon>Viridiplantae</taxon>
        <taxon>Streptophyta</taxon>
        <taxon>Embryophyta</taxon>
        <taxon>Tracheophyta</taxon>
        <taxon>Spermatophyta</taxon>
        <taxon>Magnoliopsida</taxon>
        <taxon>eudicotyledons</taxon>
        <taxon>Gunneridae</taxon>
        <taxon>Pentapetalae</taxon>
        <taxon>rosids</taxon>
        <taxon>fabids</taxon>
        <taxon>Rosales</taxon>
        <taxon>Rhamnaceae</taxon>
        <taxon>rhamnoid group</taxon>
        <taxon>Rhamneae</taxon>
        <taxon>Rhamnella</taxon>
    </lineage>
</organism>
<keyword evidence="3" id="KW-0808">Transferase</keyword>
<evidence type="ECO:0000256" key="3">
    <source>
        <dbReference type="ARBA" id="ARBA00022679"/>
    </source>
</evidence>
<keyword evidence="4" id="KW-0325">Glycoprotein</keyword>
<evidence type="ECO:0000313" key="6">
    <source>
        <dbReference type="EMBL" id="KAF3431538.1"/>
    </source>
</evidence>
<dbReference type="PANTHER" id="PTHR20961">
    <property type="entry name" value="GLYCOSYLTRANSFERASE"/>
    <property type="match status" value="1"/>
</dbReference>
<keyword evidence="7" id="KW-1185">Reference proteome</keyword>
<evidence type="ECO:0000256" key="2">
    <source>
        <dbReference type="ARBA" id="ARBA00022676"/>
    </source>
</evidence>
<dbReference type="AlphaFoldDB" id="A0A8K0DNZ7"/>
<comment type="subcellular location">
    <subcellularLocation>
        <location evidence="1">Golgi apparatus membrane</location>
        <topology evidence="1">Single-pass type II membrane protein</topology>
    </subcellularLocation>
</comment>
<keyword evidence="2" id="KW-0328">Glycosyltransferase</keyword>
<name>A0A8K0DNZ7_9ROSA</name>
<evidence type="ECO:0000256" key="4">
    <source>
        <dbReference type="ARBA" id="ARBA00023180"/>
    </source>
</evidence>
<dbReference type="InterPro" id="IPR049625">
    <property type="entry name" value="Glyco_transf_61_cat"/>
</dbReference>
<proteinExistence type="predicted"/>
<dbReference type="Pfam" id="PF04577">
    <property type="entry name" value="Glyco_transf_61"/>
    <property type="match status" value="1"/>
</dbReference>
<sequence length="412" mass="45875">MSPKAIGKANMSSIPLQAPPDKLITCDRDHSSYDICKINGPTVLDPTTSTFYVMDPKGPPVVEKIRPYARKLEAQIMSGIKEVVLTSGPLGPPCQVHHKAPALVFSAGGYTGNFFHEFNDGLIPLYITINTIFNNDQEVVLVISKARDWWVSKYAELLRSFSKHPIVNLDNDTATHCFTSASAGLITHGFMTIDPNRVQNPKTLIHFRAFLNRAYSHKKPHSNRQTHQRLSKSRPRLVLMSRNGAVGRVLLNQKQVKKEAEKVGFDVVVFEAKPSTPLQAAYELMNSSHAMVGVHGAGLTHALFLQPGSVLVQVVPLGTEWVAEACYGKAAKAMRLEYLEYRIEAEESSLIDKYGKGEMVIKDPIGFRGNNWTAEIMDLYLKNQNVRLDLARFGGYLKEAYEKSIKLLDSHA</sequence>
<gene>
    <name evidence="6" type="ORF">FNV43_RR26269</name>
</gene>
<reference evidence="6" key="1">
    <citation type="submission" date="2020-03" db="EMBL/GenBank/DDBJ databases">
        <title>A high-quality chromosome-level genome assembly of a woody plant with both climbing and erect habits, Rhamnella rubrinervis.</title>
        <authorList>
            <person name="Lu Z."/>
            <person name="Yang Y."/>
            <person name="Zhu X."/>
            <person name="Sun Y."/>
        </authorList>
    </citation>
    <scope>NUCLEOTIDE SEQUENCE</scope>
    <source>
        <strain evidence="6">BYM</strain>
        <tissue evidence="6">Leaf</tissue>
    </source>
</reference>
<dbReference type="Proteomes" id="UP000796880">
    <property type="component" value="Unassembled WGS sequence"/>
</dbReference>
<evidence type="ECO:0000313" key="7">
    <source>
        <dbReference type="Proteomes" id="UP000796880"/>
    </source>
</evidence>
<dbReference type="GO" id="GO:0000139">
    <property type="term" value="C:Golgi membrane"/>
    <property type="evidence" value="ECO:0007669"/>
    <property type="project" value="UniProtKB-SubCell"/>
</dbReference>
<accession>A0A8K0DNZ7</accession>
<feature type="domain" description="Glycosyltransferase 61 catalytic" evidence="5">
    <location>
        <begin position="209"/>
        <end position="312"/>
    </location>
</feature>
<dbReference type="OrthoDB" id="529273at2759"/>
<dbReference type="PANTHER" id="PTHR20961:SF98">
    <property type="entry name" value="GLYCOSYLTRANSFERASE"/>
    <property type="match status" value="1"/>
</dbReference>
<dbReference type="InterPro" id="IPR007657">
    <property type="entry name" value="Glycosyltransferase_61"/>
</dbReference>
<protein>
    <recommendedName>
        <fullName evidence="5">Glycosyltransferase 61 catalytic domain-containing protein</fullName>
    </recommendedName>
</protein>